<sequence>MSQEKPIVSHQPVRTPGPKLTPQNYFSQRPTQKFQTGLFSCFSDIKICLCASCCLPCLFNRTSSVMDPRGSPNPESEWFGGPCAIYYLLAACTGCCQAVYQGSRRGQIREKYNIEGDEATDYLLSCCCTGCAAAQEDIEVRKLEEEKRLAFQTGQQNLAQQNL</sequence>
<dbReference type="PANTHER" id="PTHR15907">
    <property type="entry name" value="DUF614 FAMILY PROTEIN-RELATED"/>
    <property type="match status" value="1"/>
</dbReference>
<dbReference type="NCBIfam" id="TIGR01571">
    <property type="entry name" value="A_thal_Cys_rich"/>
    <property type="match status" value="1"/>
</dbReference>
<name>A0A0J9XIL9_GEOCN</name>
<proteinExistence type="predicted"/>
<dbReference type="EMBL" id="CCBN010000019">
    <property type="protein sequence ID" value="CDO57195.1"/>
    <property type="molecule type" value="Genomic_DNA"/>
</dbReference>
<keyword evidence="4" id="KW-1185">Reference proteome</keyword>
<feature type="region of interest" description="Disordered" evidence="1">
    <location>
        <begin position="1"/>
        <end position="21"/>
    </location>
</feature>
<comment type="caution">
    <text evidence="2">The sequence shown here is derived from an EMBL/GenBank/DDBJ whole genome shotgun (WGS) entry which is preliminary data.</text>
</comment>
<reference evidence="2 4" key="1">
    <citation type="submission" date="2014-03" db="EMBL/GenBank/DDBJ databases">
        <authorList>
            <person name="Casaregola S."/>
        </authorList>
    </citation>
    <scope>NUCLEOTIDE SEQUENCE [LARGE SCALE GENOMIC DNA]</scope>
    <source>
        <strain evidence="2 4">CLIB 918</strain>
    </source>
</reference>
<dbReference type="EMBL" id="QQZK01000152">
    <property type="protein sequence ID" value="KAF5095271.1"/>
    <property type="molecule type" value="Genomic_DNA"/>
</dbReference>
<reference evidence="3" key="2">
    <citation type="journal article" date="2020" name="Front. Microbiol.">
        <title>Phenotypic and Genetic Characterization of the Cheese Ripening Yeast Geotrichum candidum.</title>
        <authorList>
            <person name="Perkins V."/>
            <person name="Vignola S."/>
            <person name="Lessard M.H."/>
            <person name="Plante P.L."/>
            <person name="Corbeil J."/>
            <person name="Dugat-Bony E."/>
            <person name="Frenette M."/>
            <person name="Labrie S."/>
        </authorList>
    </citation>
    <scope>NUCLEOTIDE SEQUENCE</scope>
    <source>
        <strain evidence="3">LMA-70</strain>
    </source>
</reference>
<dbReference type="AlphaFoldDB" id="A0A0J9XIL9"/>
<dbReference type="Proteomes" id="UP000750522">
    <property type="component" value="Unassembled WGS sequence"/>
</dbReference>
<dbReference type="Pfam" id="PF04749">
    <property type="entry name" value="PLAC8"/>
    <property type="match status" value="1"/>
</dbReference>
<accession>A0A0J9XIL9</accession>
<evidence type="ECO:0000313" key="2">
    <source>
        <dbReference type="EMBL" id="CDO57195.1"/>
    </source>
</evidence>
<gene>
    <name evidence="2" type="ORF">BN980_GECA19s01297g</name>
    <name evidence="3" type="ORF">DV451_004710</name>
</gene>
<evidence type="ECO:0000313" key="4">
    <source>
        <dbReference type="Proteomes" id="UP000242525"/>
    </source>
</evidence>
<protein>
    <submittedName>
        <fullName evidence="2">Uncharacterized protein</fullName>
    </submittedName>
</protein>
<dbReference type="OrthoDB" id="1045822at2759"/>
<dbReference type="Proteomes" id="UP000242525">
    <property type="component" value="Unassembled WGS sequence"/>
</dbReference>
<reference evidence="3" key="3">
    <citation type="submission" date="2020-01" db="EMBL/GenBank/DDBJ databases">
        <authorList>
            <person name="Perkins V."/>
            <person name="Lessard M.-H."/>
            <person name="Dugat-Bony E."/>
            <person name="Frenette M."/>
            <person name="Labrie S."/>
        </authorList>
    </citation>
    <scope>NUCLEOTIDE SEQUENCE</scope>
    <source>
        <strain evidence="3">LMA-70</strain>
    </source>
</reference>
<evidence type="ECO:0000256" key="1">
    <source>
        <dbReference type="SAM" id="MobiDB-lite"/>
    </source>
</evidence>
<dbReference type="InterPro" id="IPR006461">
    <property type="entry name" value="PLAC_motif_containing"/>
</dbReference>
<evidence type="ECO:0000313" key="3">
    <source>
        <dbReference type="EMBL" id="KAF5095271.1"/>
    </source>
</evidence>
<dbReference type="STRING" id="1173061.A0A0J9XIL9"/>
<organism evidence="2 4">
    <name type="scientific">Geotrichum candidum</name>
    <name type="common">Oospora lactis</name>
    <name type="synonym">Dipodascus geotrichum</name>
    <dbReference type="NCBI Taxonomy" id="1173061"/>
    <lineage>
        <taxon>Eukaryota</taxon>
        <taxon>Fungi</taxon>
        <taxon>Dikarya</taxon>
        <taxon>Ascomycota</taxon>
        <taxon>Saccharomycotina</taxon>
        <taxon>Dipodascomycetes</taxon>
        <taxon>Dipodascales</taxon>
        <taxon>Dipodascaceae</taxon>
        <taxon>Geotrichum</taxon>
    </lineage>
</organism>